<keyword evidence="14" id="KW-1185">Reference proteome</keyword>
<sequence>MTIISIVHTRGWILKGLMLATVGFVSMVHAQAAADDALVAHGKAVAIAGDCAACHTDNKATPFAGGRPIGSPLGNIFASNITPSKTNGIGNYTEEQFAAALRRGVDARGRHLYPAMPYTAYAGISDEDMHAMYVYFMQAVPPVDNAVPPTKLSFPYSMRWTMAIWNALYLKKGTVEGSSPDSKEIDRGRYLVDTLGHCSSCHTPRNLLMAERSGKYLGGANVDGWIAPNITSDPVSGIGGWSAEEIAAYLKNGHVNGKGQAGGGMAEAVEQSLRYMPDSDLHAIGVYLKSVPAIRVASDEKPAYEYAGGTPLPSITKLEPQRPDVTRDPNFAKDASSTDGSVLYSGACASCHQPSGKGTGDQYFPSLSHNRAVGMSTSDNLVMAILHGIDREGADMHVLMPAFDRDLNDAQIAAVANYVSQHFGNPGVVTTTAQVAQIRAGGPTPLLLRLTPYLLAAAAIVVLLIVWLIFRRKKSRRVRS</sequence>
<keyword evidence="11" id="KW-1133">Transmembrane helix</keyword>
<proteinExistence type="predicted"/>
<feature type="binding site" description="covalent" evidence="9">
    <location>
        <position position="351"/>
    </location>
    <ligand>
        <name>heme c</name>
        <dbReference type="ChEBI" id="CHEBI:61717"/>
        <label>3</label>
    </ligand>
</feature>
<keyword evidence="11" id="KW-0812">Transmembrane</keyword>
<reference evidence="13 14" key="1">
    <citation type="submission" date="2019-03" db="EMBL/GenBank/DDBJ databases">
        <title>Above-ground endophytic microbial communities from plants in different locations in the United States.</title>
        <authorList>
            <person name="Frank C."/>
        </authorList>
    </citation>
    <scope>NUCLEOTIDE SEQUENCE [LARGE SCALE GENOMIC DNA]</scope>
    <source>
        <strain evidence="13 14">LP_13_YM</strain>
    </source>
</reference>
<keyword evidence="7 10" id="KW-0408">Iron</keyword>
<dbReference type="GO" id="GO:0020037">
    <property type="term" value="F:heme binding"/>
    <property type="evidence" value="ECO:0007669"/>
    <property type="project" value="InterPro"/>
</dbReference>
<evidence type="ECO:0000256" key="2">
    <source>
        <dbReference type="ARBA" id="ARBA00022475"/>
    </source>
</evidence>
<keyword evidence="2" id="KW-1003">Cell membrane</keyword>
<name>A0A4V2W3I5_9GAMM</name>
<feature type="binding site" description="covalent" evidence="9">
    <location>
        <position position="54"/>
    </location>
    <ligand>
        <name>heme c</name>
        <dbReference type="ChEBI" id="CHEBI:61717"/>
        <label>1</label>
    </ligand>
</feature>
<dbReference type="AlphaFoldDB" id="A0A4V2W3I5"/>
<evidence type="ECO:0000256" key="1">
    <source>
        <dbReference type="ARBA" id="ARBA00004236"/>
    </source>
</evidence>
<evidence type="ECO:0000256" key="9">
    <source>
        <dbReference type="PIRSR" id="PIRSR000018-50"/>
    </source>
</evidence>
<evidence type="ECO:0000256" key="10">
    <source>
        <dbReference type="PIRSR" id="PIRSR000018-51"/>
    </source>
</evidence>
<evidence type="ECO:0000256" key="4">
    <source>
        <dbReference type="ARBA" id="ARBA00022723"/>
    </source>
</evidence>
<dbReference type="PIRSF" id="PIRSF000018">
    <property type="entry name" value="Mb_ADH_cyt_c"/>
    <property type="match status" value="1"/>
</dbReference>
<dbReference type="InterPro" id="IPR051459">
    <property type="entry name" value="Cytochrome_c-type_DH"/>
</dbReference>
<dbReference type="GO" id="GO:0005506">
    <property type="term" value="F:iron ion binding"/>
    <property type="evidence" value="ECO:0007669"/>
    <property type="project" value="InterPro"/>
</dbReference>
<feature type="binding site" description="axial binding residue" evidence="10">
    <location>
        <position position="202"/>
    </location>
    <ligand>
        <name>heme c</name>
        <dbReference type="ChEBI" id="CHEBI:61717"/>
        <label>2</label>
    </ligand>
    <ligandPart>
        <name>Fe</name>
        <dbReference type="ChEBI" id="CHEBI:18248"/>
    </ligandPart>
</feature>
<dbReference type="RefSeq" id="WP_207906879.1">
    <property type="nucleotide sequence ID" value="NZ_SMCS01000008.1"/>
</dbReference>
<feature type="binding site" description="axial binding residue" evidence="10">
    <location>
        <position position="55"/>
    </location>
    <ligand>
        <name>heme c</name>
        <dbReference type="ChEBI" id="CHEBI:61717"/>
        <label>1</label>
    </ligand>
    <ligandPart>
        <name>Fe</name>
        <dbReference type="ChEBI" id="CHEBI:18248"/>
    </ligandPart>
</feature>
<evidence type="ECO:0000256" key="6">
    <source>
        <dbReference type="ARBA" id="ARBA00022737"/>
    </source>
</evidence>
<feature type="domain" description="Cytochrome c" evidence="12">
    <location>
        <begin position="183"/>
        <end position="292"/>
    </location>
</feature>
<dbReference type="Pfam" id="PF00034">
    <property type="entry name" value="Cytochrom_C"/>
    <property type="match status" value="1"/>
</dbReference>
<dbReference type="EMBL" id="SMCS01000008">
    <property type="protein sequence ID" value="TCV92089.1"/>
    <property type="molecule type" value="Genomic_DNA"/>
</dbReference>
<evidence type="ECO:0000313" key="13">
    <source>
        <dbReference type="EMBL" id="TCV92089.1"/>
    </source>
</evidence>
<evidence type="ECO:0000259" key="12">
    <source>
        <dbReference type="PROSITE" id="PS51007"/>
    </source>
</evidence>
<keyword evidence="8 11" id="KW-0472">Membrane</keyword>
<feature type="transmembrane region" description="Helical" evidence="11">
    <location>
        <begin position="12"/>
        <end position="30"/>
    </location>
</feature>
<dbReference type="PANTHER" id="PTHR35008:SF8">
    <property type="entry name" value="ALCOHOL DEHYDROGENASE CYTOCHROME C SUBUNIT"/>
    <property type="match status" value="1"/>
</dbReference>
<organism evidence="13 14">
    <name type="scientific">Luteibacter rhizovicinus</name>
    <dbReference type="NCBI Taxonomy" id="242606"/>
    <lineage>
        <taxon>Bacteria</taxon>
        <taxon>Pseudomonadati</taxon>
        <taxon>Pseudomonadota</taxon>
        <taxon>Gammaproteobacteria</taxon>
        <taxon>Lysobacterales</taxon>
        <taxon>Rhodanobacteraceae</taxon>
        <taxon>Luteibacter</taxon>
    </lineage>
</organism>
<keyword evidence="4 10" id="KW-0479">Metal-binding</keyword>
<comment type="cofactor">
    <cofactor evidence="9">
        <name>heme c</name>
        <dbReference type="ChEBI" id="CHEBI:61717"/>
    </cofactor>
    <text evidence="9">Binds 3 heme c groups covalently per subunit.</text>
</comment>
<feature type="domain" description="Cytochrome c" evidence="12">
    <location>
        <begin position="37"/>
        <end position="140"/>
    </location>
</feature>
<evidence type="ECO:0000313" key="14">
    <source>
        <dbReference type="Proteomes" id="UP000295645"/>
    </source>
</evidence>
<keyword evidence="5" id="KW-0732">Signal</keyword>
<accession>A0A4V2W3I5</accession>
<dbReference type="PANTHER" id="PTHR35008">
    <property type="entry name" value="BLL4482 PROTEIN-RELATED"/>
    <property type="match status" value="1"/>
</dbReference>
<dbReference type="GO" id="GO:0016614">
    <property type="term" value="F:oxidoreductase activity, acting on CH-OH group of donors"/>
    <property type="evidence" value="ECO:0007669"/>
    <property type="project" value="InterPro"/>
</dbReference>
<dbReference type="InterPro" id="IPR009056">
    <property type="entry name" value="Cyt_c-like_dom"/>
</dbReference>
<evidence type="ECO:0000256" key="11">
    <source>
        <dbReference type="SAM" id="Phobius"/>
    </source>
</evidence>
<feature type="binding site" description="covalent" evidence="9">
    <location>
        <position position="51"/>
    </location>
    <ligand>
        <name>heme c</name>
        <dbReference type="ChEBI" id="CHEBI:61717"/>
        <label>1</label>
    </ligand>
</feature>
<feature type="binding site" description="axial binding residue" evidence="10">
    <location>
        <position position="352"/>
    </location>
    <ligand>
        <name>heme c</name>
        <dbReference type="ChEBI" id="CHEBI:61717"/>
        <label>3</label>
    </ligand>
    <ligandPart>
        <name>Fe</name>
        <dbReference type="ChEBI" id="CHEBI:18248"/>
    </ligandPart>
</feature>
<dbReference type="GO" id="GO:0009055">
    <property type="term" value="F:electron transfer activity"/>
    <property type="evidence" value="ECO:0007669"/>
    <property type="project" value="InterPro"/>
</dbReference>
<feature type="binding site" description="covalent" evidence="9">
    <location>
        <position position="201"/>
    </location>
    <ligand>
        <name>heme c</name>
        <dbReference type="ChEBI" id="CHEBI:61717"/>
        <label>2</label>
    </ligand>
</feature>
<evidence type="ECO:0000256" key="5">
    <source>
        <dbReference type="ARBA" id="ARBA00022729"/>
    </source>
</evidence>
<evidence type="ECO:0000256" key="3">
    <source>
        <dbReference type="ARBA" id="ARBA00022617"/>
    </source>
</evidence>
<gene>
    <name evidence="13" type="ORF">EC912_10882</name>
</gene>
<evidence type="ECO:0000256" key="7">
    <source>
        <dbReference type="ARBA" id="ARBA00023004"/>
    </source>
</evidence>
<comment type="subcellular location">
    <subcellularLocation>
        <location evidence="1">Cell membrane</location>
    </subcellularLocation>
</comment>
<evidence type="ECO:0000256" key="8">
    <source>
        <dbReference type="ARBA" id="ARBA00023136"/>
    </source>
</evidence>
<feature type="domain" description="Cytochrome c" evidence="12">
    <location>
        <begin position="335"/>
        <end position="423"/>
    </location>
</feature>
<keyword evidence="6" id="KW-0677">Repeat</keyword>
<dbReference type="PROSITE" id="PS51007">
    <property type="entry name" value="CYTC"/>
    <property type="match status" value="3"/>
</dbReference>
<dbReference type="Proteomes" id="UP000295645">
    <property type="component" value="Unassembled WGS sequence"/>
</dbReference>
<dbReference type="InterPro" id="IPR014353">
    <property type="entry name" value="Membr-bd_ADH_cyt_c"/>
</dbReference>
<keyword evidence="3 9" id="KW-0349">Heme</keyword>
<dbReference type="Gene3D" id="1.10.760.10">
    <property type="entry name" value="Cytochrome c-like domain"/>
    <property type="match status" value="3"/>
</dbReference>
<feature type="binding site" description="covalent" evidence="9">
    <location>
        <position position="348"/>
    </location>
    <ligand>
        <name>heme c</name>
        <dbReference type="ChEBI" id="CHEBI:61717"/>
        <label>3</label>
    </ligand>
</feature>
<feature type="transmembrane region" description="Helical" evidence="11">
    <location>
        <begin position="450"/>
        <end position="470"/>
    </location>
</feature>
<comment type="caution">
    <text evidence="13">The sequence shown here is derived from an EMBL/GenBank/DDBJ whole genome shotgun (WGS) entry which is preliminary data.</text>
</comment>
<protein>
    <submittedName>
        <fullName evidence="13">Mono/diheme cytochrome c family protein</fullName>
    </submittedName>
</protein>
<dbReference type="GO" id="GO:0005886">
    <property type="term" value="C:plasma membrane"/>
    <property type="evidence" value="ECO:0007669"/>
    <property type="project" value="UniProtKB-SubCell"/>
</dbReference>
<dbReference type="SUPFAM" id="SSF46626">
    <property type="entry name" value="Cytochrome c"/>
    <property type="match status" value="3"/>
</dbReference>
<feature type="binding site" description="covalent" evidence="9">
    <location>
        <position position="198"/>
    </location>
    <ligand>
        <name>heme c</name>
        <dbReference type="ChEBI" id="CHEBI:61717"/>
        <label>2</label>
    </ligand>
</feature>
<dbReference type="InterPro" id="IPR036909">
    <property type="entry name" value="Cyt_c-like_dom_sf"/>
</dbReference>